<evidence type="ECO:0000313" key="2">
    <source>
        <dbReference type="EMBL" id="MBB3980113.1"/>
    </source>
</evidence>
<proteinExistence type="predicted"/>
<keyword evidence="1" id="KW-1133">Transmembrane helix</keyword>
<comment type="caution">
    <text evidence="2">The sequence shown here is derived from an EMBL/GenBank/DDBJ whole genome shotgun (WGS) entry which is preliminary data.</text>
</comment>
<accession>A0A7W6DHU6</accession>
<gene>
    <name evidence="2" type="ORF">GGQ64_005360</name>
</gene>
<feature type="transmembrane region" description="Helical" evidence="1">
    <location>
        <begin position="12"/>
        <end position="44"/>
    </location>
</feature>
<keyword evidence="1" id="KW-0812">Transmembrane</keyword>
<dbReference type="EMBL" id="JACIEE010000015">
    <property type="protein sequence ID" value="MBB3980113.1"/>
    <property type="molecule type" value="Genomic_DNA"/>
</dbReference>
<reference evidence="2 3" key="1">
    <citation type="submission" date="2020-08" db="EMBL/GenBank/DDBJ databases">
        <title>Genomic Encyclopedia of Type Strains, Phase IV (KMG-IV): sequencing the most valuable type-strain genomes for metagenomic binning, comparative biology and taxonomic classification.</title>
        <authorList>
            <person name="Goeker M."/>
        </authorList>
    </citation>
    <scope>NUCLEOTIDE SEQUENCE [LARGE SCALE GENOMIC DNA]</scope>
    <source>
        <strain evidence="2 3">DSM 100211</strain>
    </source>
</reference>
<evidence type="ECO:0000256" key="1">
    <source>
        <dbReference type="SAM" id="Phobius"/>
    </source>
</evidence>
<keyword evidence="1" id="KW-0472">Membrane</keyword>
<dbReference type="Proteomes" id="UP000574761">
    <property type="component" value="Unassembled WGS sequence"/>
</dbReference>
<sequence>MHVVIRAGELIAAAAIVFVEAIMSPATGALAVIAAIGVVAWAYWTGQM</sequence>
<dbReference type="RefSeq" id="WP_183808265.1">
    <property type="nucleotide sequence ID" value="NZ_JACIEE010000015.1"/>
</dbReference>
<dbReference type="AlphaFoldDB" id="A0A7W6DHU6"/>
<protein>
    <submittedName>
        <fullName evidence="2">Uncharacterized protein</fullName>
    </submittedName>
</protein>
<evidence type="ECO:0000313" key="3">
    <source>
        <dbReference type="Proteomes" id="UP000574761"/>
    </source>
</evidence>
<name>A0A7W6DHU6_9HYPH</name>
<keyword evidence="3" id="KW-1185">Reference proteome</keyword>
<organism evidence="2 3">
    <name type="scientific">Mycoplana azooxidifex</name>
    <dbReference type="NCBI Taxonomy" id="1636188"/>
    <lineage>
        <taxon>Bacteria</taxon>
        <taxon>Pseudomonadati</taxon>
        <taxon>Pseudomonadota</taxon>
        <taxon>Alphaproteobacteria</taxon>
        <taxon>Hyphomicrobiales</taxon>
        <taxon>Rhizobiaceae</taxon>
        <taxon>Mycoplana</taxon>
    </lineage>
</organism>